<dbReference type="Pfam" id="PF01037">
    <property type="entry name" value="AsnC_trans_reg"/>
    <property type="match status" value="1"/>
</dbReference>
<dbReference type="PANTHER" id="PTHR30154:SF34">
    <property type="entry name" value="TRANSCRIPTIONAL REGULATOR AZLB"/>
    <property type="match status" value="1"/>
</dbReference>
<dbReference type="Gene3D" id="1.10.10.10">
    <property type="entry name" value="Winged helix-like DNA-binding domain superfamily/Winged helix DNA-binding domain"/>
    <property type="match status" value="1"/>
</dbReference>
<evidence type="ECO:0000256" key="1">
    <source>
        <dbReference type="ARBA" id="ARBA00023015"/>
    </source>
</evidence>
<dbReference type="GO" id="GO:0043565">
    <property type="term" value="F:sequence-specific DNA binding"/>
    <property type="evidence" value="ECO:0007669"/>
    <property type="project" value="InterPro"/>
</dbReference>
<gene>
    <name evidence="5" type="ORF">DI598_08630</name>
</gene>
<organism evidence="5 6">
    <name type="scientific">Pseudopedobacter saltans</name>
    <dbReference type="NCBI Taxonomy" id="151895"/>
    <lineage>
        <taxon>Bacteria</taxon>
        <taxon>Pseudomonadati</taxon>
        <taxon>Bacteroidota</taxon>
        <taxon>Sphingobacteriia</taxon>
        <taxon>Sphingobacteriales</taxon>
        <taxon>Sphingobacteriaceae</taxon>
        <taxon>Pseudopedobacter</taxon>
    </lineage>
</organism>
<dbReference type="Gene3D" id="3.30.70.920">
    <property type="match status" value="1"/>
</dbReference>
<dbReference type="AlphaFoldDB" id="A0A2W5GTE3"/>
<dbReference type="InterPro" id="IPR011991">
    <property type="entry name" value="ArsR-like_HTH"/>
</dbReference>
<proteinExistence type="predicted"/>
<dbReference type="GO" id="GO:0005829">
    <property type="term" value="C:cytosol"/>
    <property type="evidence" value="ECO:0007669"/>
    <property type="project" value="TreeGrafter"/>
</dbReference>
<keyword evidence="3" id="KW-0804">Transcription</keyword>
<feature type="domain" description="HTH asnC-type" evidence="4">
    <location>
        <begin position="6"/>
        <end position="67"/>
    </location>
</feature>
<dbReference type="SUPFAM" id="SSF46785">
    <property type="entry name" value="Winged helix' DNA-binding domain"/>
    <property type="match status" value="1"/>
</dbReference>
<dbReference type="PRINTS" id="PR00033">
    <property type="entry name" value="HTHASNC"/>
</dbReference>
<dbReference type="InterPro" id="IPR036390">
    <property type="entry name" value="WH_DNA-bd_sf"/>
</dbReference>
<accession>A0A2W5GTE3</accession>
<name>A0A2W5GTE3_9SPHI</name>
<dbReference type="SUPFAM" id="SSF54909">
    <property type="entry name" value="Dimeric alpha+beta barrel"/>
    <property type="match status" value="1"/>
</dbReference>
<dbReference type="InterPro" id="IPR011008">
    <property type="entry name" value="Dimeric_a/b-barrel"/>
</dbReference>
<dbReference type="PROSITE" id="PS50956">
    <property type="entry name" value="HTH_ASNC_2"/>
    <property type="match status" value="1"/>
</dbReference>
<evidence type="ECO:0000259" key="4">
    <source>
        <dbReference type="PROSITE" id="PS50956"/>
    </source>
</evidence>
<dbReference type="SMART" id="SM00344">
    <property type="entry name" value="HTH_ASNC"/>
    <property type="match status" value="1"/>
</dbReference>
<protein>
    <submittedName>
        <fullName evidence="5">Lrp/AsnC family transcriptional regulator</fullName>
    </submittedName>
</protein>
<evidence type="ECO:0000256" key="3">
    <source>
        <dbReference type="ARBA" id="ARBA00023163"/>
    </source>
</evidence>
<keyword evidence="2" id="KW-0238">DNA-binding</keyword>
<sequence>MDRIELDQVDFQILRILQENARMSNADLARELGMAPSGVLERVRKLEQKGAIEGYEVKINPAYIGQNLLAFISVKTSDIFGSDATGKALAKIPEIQEVHNITGEFCFLVKARVADSAALMDLMRNHMAKIKTIASTETIMVLETVKDSQKMIIP</sequence>
<dbReference type="InterPro" id="IPR019887">
    <property type="entry name" value="Tscrpt_reg_AsnC/Lrp_C"/>
</dbReference>
<dbReference type="GO" id="GO:0043200">
    <property type="term" value="P:response to amino acid"/>
    <property type="evidence" value="ECO:0007669"/>
    <property type="project" value="TreeGrafter"/>
</dbReference>
<dbReference type="InterPro" id="IPR036388">
    <property type="entry name" value="WH-like_DNA-bd_sf"/>
</dbReference>
<keyword evidence="1" id="KW-0805">Transcription regulation</keyword>
<dbReference type="PANTHER" id="PTHR30154">
    <property type="entry name" value="LEUCINE-RESPONSIVE REGULATORY PROTEIN"/>
    <property type="match status" value="1"/>
</dbReference>
<evidence type="ECO:0000313" key="6">
    <source>
        <dbReference type="Proteomes" id="UP000249645"/>
    </source>
</evidence>
<dbReference type="Pfam" id="PF13412">
    <property type="entry name" value="HTH_24"/>
    <property type="match status" value="1"/>
</dbReference>
<dbReference type="InterPro" id="IPR000485">
    <property type="entry name" value="AsnC-type_HTH_dom"/>
</dbReference>
<dbReference type="InterPro" id="IPR019888">
    <property type="entry name" value="Tscrpt_reg_AsnC-like"/>
</dbReference>
<dbReference type="Proteomes" id="UP000249645">
    <property type="component" value="Unassembled WGS sequence"/>
</dbReference>
<reference evidence="5 6" key="1">
    <citation type="submission" date="2017-11" db="EMBL/GenBank/DDBJ databases">
        <title>Infants hospitalized years apart are colonized by the same room-sourced microbial strains.</title>
        <authorList>
            <person name="Brooks B."/>
            <person name="Olm M.R."/>
            <person name="Firek B.A."/>
            <person name="Baker R."/>
            <person name="Thomas B.C."/>
            <person name="Morowitz M.J."/>
            <person name="Banfield J.F."/>
        </authorList>
    </citation>
    <scope>NUCLEOTIDE SEQUENCE [LARGE SCALE GENOMIC DNA]</scope>
    <source>
        <strain evidence="5">S2_009_000_R2_76</strain>
    </source>
</reference>
<comment type="caution">
    <text evidence="5">The sequence shown here is derived from an EMBL/GenBank/DDBJ whole genome shotgun (WGS) entry which is preliminary data.</text>
</comment>
<dbReference type="EMBL" id="QFOI01000128">
    <property type="protein sequence ID" value="PZP49096.1"/>
    <property type="molecule type" value="Genomic_DNA"/>
</dbReference>
<dbReference type="CDD" id="cd00090">
    <property type="entry name" value="HTH_ARSR"/>
    <property type="match status" value="1"/>
</dbReference>
<evidence type="ECO:0000256" key="2">
    <source>
        <dbReference type="ARBA" id="ARBA00023125"/>
    </source>
</evidence>
<dbReference type="GO" id="GO:0006355">
    <property type="term" value="P:regulation of DNA-templated transcription"/>
    <property type="evidence" value="ECO:0007669"/>
    <property type="project" value="UniProtKB-ARBA"/>
</dbReference>
<evidence type="ECO:0000313" key="5">
    <source>
        <dbReference type="EMBL" id="PZP49096.1"/>
    </source>
</evidence>